<evidence type="ECO:0000313" key="1">
    <source>
        <dbReference type="Proteomes" id="UP001652625"/>
    </source>
</evidence>
<sequence>MADLKQSVCAVCLEKKGKYSKSLVKVQPSVANKIKELIWPEYNVEFNVCPDVICSSCRRNIFLLEKGSNTYLSNWISKVSQVDRPRIRRSTELSDIIQSSHVNTKDVESLKKNMCSCCFTLLARGCHNNCCSSQAVLNLINLAETLDSTSCEQVASGIIKNKMEREGIERGQSFKISTGGNPLTLTVGTKDNKSSRKFFNQISFQTVIELTSVLELTKNKTKKLISSLRKNLGSFTVVENNVISMMTSLQEEIESKYKIEQENFIWNDEIVTRHVVFIYDTSEFILSILIERGMDPLSSMMRISIDGGQGFLKVIVNVFDKTNKNEIYIDSGVKRCFILAIVEDVCEDNGNLQKILSRLNLDNVTYHLAFDLKCANSIFGLSSHSGKYACLWCEGECSLESGTPRTLGSFDYWYNLFVENGAKRLEMKDFKNVISPRLVYLDKNAEDEVNHLVPPPELHLLMGIVTLLGRLLLDHWPLFKNWLKEHYILLRGYHGIGFDGNNSNKLLEKVDILERDVLASQTNLLPIVHCLRKFEKVKECTFGYELGSNASSVIEEFKVSFCDLQQYAKMHLNTELKVTWKVHIVICHILPFVKFNCCSLGSYAEQTGEAVHSAFKPSWSQYKRRIEHKDYAKRLKSAVATFCLDKM</sequence>
<dbReference type="Proteomes" id="UP001652625">
    <property type="component" value="Chromosome 06"/>
</dbReference>
<keyword evidence="1" id="KW-1185">Reference proteome</keyword>
<protein>
    <submittedName>
        <fullName evidence="2">Uncharacterized protein LOC136081983</fullName>
    </submittedName>
</protein>
<proteinExistence type="predicted"/>
<organism evidence="1 2">
    <name type="scientific">Hydra vulgaris</name>
    <name type="common">Hydra</name>
    <name type="synonym">Hydra attenuata</name>
    <dbReference type="NCBI Taxonomy" id="6087"/>
    <lineage>
        <taxon>Eukaryota</taxon>
        <taxon>Metazoa</taxon>
        <taxon>Cnidaria</taxon>
        <taxon>Hydrozoa</taxon>
        <taxon>Hydroidolina</taxon>
        <taxon>Anthoathecata</taxon>
        <taxon>Aplanulata</taxon>
        <taxon>Hydridae</taxon>
        <taxon>Hydra</taxon>
    </lineage>
</organism>
<dbReference type="GeneID" id="136081983"/>
<dbReference type="RefSeq" id="XP_065656561.1">
    <property type="nucleotide sequence ID" value="XM_065800489.1"/>
</dbReference>
<accession>A0ABM4C4S0</accession>
<gene>
    <name evidence="2" type="primary">LOC136081983</name>
</gene>
<evidence type="ECO:0000313" key="2">
    <source>
        <dbReference type="RefSeq" id="XP_065656561.1"/>
    </source>
</evidence>
<name>A0ABM4C4S0_HYDVU</name>
<reference evidence="2" key="1">
    <citation type="submission" date="2025-08" db="UniProtKB">
        <authorList>
            <consortium name="RefSeq"/>
        </authorList>
    </citation>
    <scope>IDENTIFICATION</scope>
</reference>